<evidence type="ECO:0000313" key="1">
    <source>
        <dbReference type="EMBL" id="SDP42540.1"/>
    </source>
</evidence>
<reference evidence="2" key="1">
    <citation type="submission" date="2016-10" db="EMBL/GenBank/DDBJ databases">
        <authorList>
            <person name="Varghese N."/>
            <person name="Submissions S."/>
        </authorList>
    </citation>
    <scope>NUCLEOTIDE SEQUENCE [LARGE SCALE GENOMIC DNA]</scope>
    <source>
        <strain evidence="2">CGMCC 4.6609</strain>
    </source>
</reference>
<keyword evidence="2" id="KW-1185">Reference proteome</keyword>
<sequence length="90" mass="9735">MPRVSTSESSAMSLEELLREARDEMLRGGNHEGAGVAEELMAASVALDELDAAVGRQDDDAAAFHAKLLERLLAGIGTYDFCVSARKRKR</sequence>
<dbReference type="AlphaFoldDB" id="A0A1H0SLF1"/>
<proteinExistence type="predicted"/>
<organism evidence="1 2">
    <name type="scientific">Lentzea jiangxiensis</name>
    <dbReference type="NCBI Taxonomy" id="641025"/>
    <lineage>
        <taxon>Bacteria</taxon>
        <taxon>Bacillati</taxon>
        <taxon>Actinomycetota</taxon>
        <taxon>Actinomycetes</taxon>
        <taxon>Pseudonocardiales</taxon>
        <taxon>Pseudonocardiaceae</taxon>
        <taxon>Lentzea</taxon>
    </lineage>
</organism>
<dbReference type="EMBL" id="FNIX01000008">
    <property type="protein sequence ID" value="SDP42540.1"/>
    <property type="molecule type" value="Genomic_DNA"/>
</dbReference>
<protein>
    <submittedName>
        <fullName evidence="1">Uncharacterized protein</fullName>
    </submittedName>
</protein>
<dbReference type="Proteomes" id="UP000199691">
    <property type="component" value="Unassembled WGS sequence"/>
</dbReference>
<evidence type="ECO:0000313" key="2">
    <source>
        <dbReference type="Proteomes" id="UP000199691"/>
    </source>
</evidence>
<name>A0A1H0SLF1_9PSEU</name>
<dbReference type="STRING" id="641025.SAMN05421507_108138"/>
<accession>A0A1H0SLF1</accession>
<gene>
    <name evidence="1" type="ORF">SAMN05421507_108138</name>
</gene>